<sequence>MKRELNRILSSAGFKLRKWSSNDPRILLDEEDGQLIEDRFQIRNNSETKTLGVFWDSNTDVLRAISPVILKAKLILQR</sequence>
<dbReference type="EMBL" id="VTPC01039103">
    <property type="protein sequence ID" value="KAF2891091.1"/>
    <property type="molecule type" value="Genomic_DNA"/>
</dbReference>
<proteinExistence type="predicted"/>
<organism evidence="1 2">
    <name type="scientific">Ignelater luminosus</name>
    <name type="common">Cucubano</name>
    <name type="synonym">Pyrophorus luminosus</name>
    <dbReference type="NCBI Taxonomy" id="2038154"/>
    <lineage>
        <taxon>Eukaryota</taxon>
        <taxon>Metazoa</taxon>
        <taxon>Ecdysozoa</taxon>
        <taxon>Arthropoda</taxon>
        <taxon>Hexapoda</taxon>
        <taxon>Insecta</taxon>
        <taxon>Pterygota</taxon>
        <taxon>Neoptera</taxon>
        <taxon>Endopterygota</taxon>
        <taxon>Coleoptera</taxon>
        <taxon>Polyphaga</taxon>
        <taxon>Elateriformia</taxon>
        <taxon>Elateroidea</taxon>
        <taxon>Elateridae</taxon>
        <taxon>Agrypninae</taxon>
        <taxon>Pyrophorini</taxon>
        <taxon>Ignelater</taxon>
    </lineage>
</organism>
<gene>
    <name evidence="1" type="ORF">ILUMI_15082</name>
</gene>
<evidence type="ECO:0000313" key="1">
    <source>
        <dbReference type="EMBL" id="KAF2891091.1"/>
    </source>
</evidence>
<accession>A0A8K0G9V8</accession>
<feature type="non-terminal residue" evidence="1">
    <location>
        <position position="78"/>
    </location>
</feature>
<protein>
    <submittedName>
        <fullName evidence="1">Uncharacterized protein</fullName>
    </submittedName>
</protein>
<dbReference type="OrthoDB" id="6768582at2759"/>
<comment type="caution">
    <text evidence="1">The sequence shown here is derived from an EMBL/GenBank/DDBJ whole genome shotgun (WGS) entry which is preliminary data.</text>
</comment>
<evidence type="ECO:0000313" key="2">
    <source>
        <dbReference type="Proteomes" id="UP000801492"/>
    </source>
</evidence>
<dbReference type="AlphaFoldDB" id="A0A8K0G9V8"/>
<keyword evidence="2" id="KW-1185">Reference proteome</keyword>
<name>A0A8K0G9V8_IGNLU</name>
<dbReference type="Proteomes" id="UP000801492">
    <property type="component" value="Unassembled WGS sequence"/>
</dbReference>
<reference evidence="1" key="1">
    <citation type="submission" date="2019-08" db="EMBL/GenBank/DDBJ databases">
        <title>The genome of the North American firefly Photinus pyralis.</title>
        <authorList>
            <consortium name="Photinus pyralis genome working group"/>
            <person name="Fallon T.R."/>
            <person name="Sander Lower S.E."/>
            <person name="Weng J.-K."/>
        </authorList>
    </citation>
    <scope>NUCLEOTIDE SEQUENCE</scope>
    <source>
        <strain evidence="1">TRF0915ILg1</strain>
        <tissue evidence="1">Whole body</tissue>
    </source>
</reference>